<sequence>MSELIPVPDDFEACVQHAIDQDNKARALVERAVERGVERVYLVGCGGSHFGTYPAFDLLDRYAPGIVTQRITSAELTSRNPIGLDGKALVVAASHSGNTPETVAAAEFAKSKGALVAAISRQGDNGLSRLGDVHLDYPDTISITEPKLVHNEQIAVALLDAYGAPEKAAELRAGIPALPGALRAVKDEVAEAGERVADLLSPTDAPLSYVVGGGPAYGMAKMMAWCYFQEMSWMNSAAINAGDFFHGPLEMVLEDTTVVTLVAEDASRALGERVIRFAENQTRNSAAVDTATLSLPGIPAAARPDLSVIALMSAERRVLDHVAARRGHDTSQRRYMYKIVY</sequence>
<protein>
    <submittedName>
        <fullName evidence="2">Fructoselysine 6-phosphate deglycase</fullName>
    </submittedName>
</protein>
<dbReference type="PANTHER" id="PTHR10937:SF14">
    <property type="entry name" value="FRUCTOSELYSINE 6-PHOSPHATE DEGLYCASE"/>
    <property type="match status" value="1"/>
</dbReference>
<evidence type="ECO:0000313" key="2">
    <source>
        <dbReference type="EMBL" id="SCL18101.1"/>
    </source>
</evidence>
<dbReference type="AlphaFoldDB" id="A0A1C6RLS1"/>
<dbReference type="Gene3D" id="3.40.50.10490">
    <property type="entry name" value="Glucose-6-phosphate isomerase like protein, domain 1"/>
    <property type="match status" value="2"/>
</dbReference>
<dbReference type="Pfam" id="PF01380">
    <property type="entry name" value="SIS"/>
    <property type="match status" value="1"/>
</dbReference>
<dbReference type="PANTHER" id="PTHR10937">
    <property type="entry name" value="GLUCOSAMINE--FRUCTOSE-6-PHOSPHATE AMINOTRANSFERASE, ISOMERIZING"/>
    <property type="match status" value="1"/>
</dbReference>
<dbReference type="GO" id="GO:0006002">
    <property type="term" value="P:fructose 6-phosphate metabolic process"/>
    <property type="evidence" value="ECO:0007669"/>
    <property type="project" value="TreeGrafter"/>
</dbReference>
<keyword evidence="3" id="KW-1185">Reference proteome</keyword>
<dbReference type="GO" id="GO:0097367">
    <property type="term" value="F:carbohydrate derivative binding"/>
    <property type="evidence" value="ECO:0007669"/>
    <property type="project" value="InterPro"/>
</dbReference>
<feature type="domain" description="SIS" evidence="1">
    <location>
        <begin position="29"/>
        <end position="164"/>
    </location>
</feature>
<reference evidence="3" key="1">
    <citation type="submission" date="2016-06" db="EMBL/GenBank/DDBJ databases">
        <authorList>
            <person name="Varghese N."/>
        </authorList>
    </citation>
    <scope>NUCLEOTIDE SEQUENCE [LARGE SCALE GENOMIC DNA]</scope>
    <source>
        <strain evidence="3">DSM 46123</strain>
    </source>
</reference>
<dbReference type="GO" id="GO:0004360">
    <property type="term" value="F:glutamine-fructose-6-phosphate transaminase (isomerizing) activity"/>
    <property type="evidence" value="ECO:0007669"/>
    <property type="project" value="TreeGrafter"/>
</dbReference>
<dbReference type="InterPro" id="IPR046348">
    <property type="entry name" value="SIS_dom_sf"/>
</dbReference>
<dbReference type="SUPFAM" id="SSF53697">
    <property type="entry name" value="SIS domain"/>
    <property type="match status" value="1"/>
</dbReference>
<dbReference type="PROSITE" id="PS51464">
    <property type="entry name" value="SIS"/>
    <property type="match status" value="1"/>
</dbReference>
<dbReference type="InterPro" id="IPR001347">
    <property type="entry name" value="SIS_dom"/>
</dbReference>
<dbReference type="GO" id="GO:0006047">
    <property type="term" value="P:UDP-N-acetylglucosamine metabolic process"/>
    <property type="evidence" value="ECO:0007669"/>
    <property type="project" value="TreeGrafter"/>
</dbReference>
<organism evidence="2 3">
    <name type="scientific">Micromonospora inyonensis</name>
    <dbReference type="NCBI Taxonomy" id="47866"/>
    <lineage>
        <taxon>Bacteria</taxon>
        <taxon>Bacillati</taxon>
        <taxon>Actinomycetota</taxon>
        <taxon>Actinomycetes</taxon>
        <taxon>Micromonosporales</taxon>
        <taxon>Micromonosporaceae</taxon>
        <taxon>Micromonospora</taxon>
    </lineage>
</organism>
<dbReference type="STRING" id="47866.GA0074694_2240"/>
<evidence type="ECO:0000259" key="1">
    <source>
        <dbReference type="PROSITE" id="PS51464"/>
    </source>
</evidence>
<dbReference type="GO" id="GO:0006487">
    <property type="term" value="P:protein N-linked glycosylation"/>
    <property type="evidence" value="ECO:0007669"/>
    <property type="project" value="TreeGrafter"/>
</dbReference>
<dbReference type="Proteomes" id="UP000198906">
    <property type="component" value="Unassembled WGS sequence"/>
</dbReference>
<accession>A0A1C6RLS1</accession>
<dbReference type="RefSeq" id="WP_091456482.1">
    <property type="nucleotide sequence ID" value="NZ_FMHU01000001.1"/>
</dbReference>
<name>A0A1C6RLS1_9ACTN</name>
<evidence type="ECO:0000313" key="3">
    <source>
        <dbReference type="Proteomes" id="UP000198906"/>
    </source>
</evidence>
<dbReference type="EMBL" id="FMHU01000001">
    <property type="protein sequence ID" value="SCL18101.1"/>
    <property type="molecule type" value="Genomic_DNA"/>
</dbReference>
<proteinExistence type="predicted"/>
<gene>
    <name evidence="2" type="ORF">GA0074694_2240</name>
</gene>